<feature type="domain" description="Suppressor of fused-like" evidence="1">
    <location>
        <begin position="46"/>
        <end position="181"/>
    </location>
</feature>
<reference evidence="2 3" key="1">
    <citation type="submission" date="2018-04" db="EMBL/GenBank/DDBJ databases">
        <title>Sphingobacterium cortibacter sp. nov.</title>
        <authorList>
            <person name="Li Y."/>
        </authorList>
    </citation>
    <scope>NUCLEOTIDE SEQUENCE [LARGE SCALE GENOMIC DNA]</scope>
    <source>
        <strain evidence="2 3">2c-3</strain>
    </source>
</reference>
<evidence type="ECO:0000313" key="3">
    <source>
        <dbReference type="Proteomes" id="UP000245627"/>
    </source>
</evidence>
<keyword evidence="3" id="KW-1185">Reference proteome</keyword>
<evidence type="ECO:0000259" key="1">
    <source>
        <dbReference type="Pfam" id="PF05076"/>
    </source>
</evidence>
<comment type="caution">
    <text evidence="2">The sequence shown here is derived from an EMBL/GenBank/DDBJ whole genome shotgun (WGS) entry which is preliminary data.</text>
</comment>
<organism evidence="2 3">
    <name type="scientific">Sphingobacterium corticibacter</name>
    <dbReference type="NCBI Taxonomy" id="2171749"/>
    <lineage>
        <taxon>Bacteria</taxon>
        <taxon>Pseudomonadati</taxon>
        <taxon>Bacteroidota</taxon>
        <taxon>Sphingobacteriia</taxon>
        <taxon>Sphingobacteriales</taxon>
        <taxon>Sphingobacteriaceae</taxon>
        <taxon>Sphingobacterium</taxon>
    </lineage>
</organism>
<accession>A0A2T8HIW1</accession>
<dbReference type="RefSeq" id="WP_116775973.1">
    <property type="nucleotide sequence ID" value="NZ_QDKG01000003.1"/>
</dbReference>
<proteinExistence type="predicted"/>
<evidence type="ECO:0000313" key="2">
    <source>
        <dbReference type="EMBL" id="PVH25388.1"/>
    </source>
</evidence>
<sequence>MSLFKKPYFMRSGVERFRDHLEKEIGQRCEVYRHPSTSQKLPAVFVLMFKNFPNDEYMTAYSYGLSASKNVSEGVTGIELVIQIKSKLDNWGHVLGFLISHLRGDCPFDLGQIIRFGQPIAADSNMEHFLVHDVDENLGTSTKFTLSKNYAVSLVQLSPIYGNELAAVNKIGWPAFYSRLKPVKSDVNRKPL</sequence>
<protein>
    <recommendedName>
        <fullName evidence="1">Suppressor of fused-like domain-containing protein</fullName>
    </recommendedName>
</protein>
<name>A0A2T8HIW1_9SPHI</name>
<dbReference type="EMBL" id="QDKG01000003">
    <property type="protein sequence ID" value="PVH25388.1"/>
    <property type="molecule type" value="Genomic_DNA"/>
</dbReference>
<dbReference type="AlphaFoldDB" id="A0A2T8HIW1"/>
<dbReference type="InterPro" id="IPR020941">
    <property type="entry name" value="SUFU-like_domain"/>
</dbReference>
<gene>
    <name evidence="2" type="ORF">DC487_10760</name>
</gene>
<dbReference type="Proteomes" id="UP000245627">
    <property type="component" value="Unassembled WGS sequence"/>
</dbReference>
<dbReference type="Pfam" id="PF05076">
    <property type="entry name" value="SUFU"/>
    <property type="match status" value="1"/>
</dbReference>
<dbReference type="OrthoDB" id="2902204at2"/>